<evidence type="ECO:0000313" key="3">
    <source>
        <dbReference type="Proteomes" id="UP001198190"/>
    </source>
</evidence>
<dbReference type="AlphaFoldDB" id="A0AAW4U481"/>
<gene>
    <name evidence="2" type="ORF">LIY65_11555</name>
</gene>
<dbReference type="Gene3D" id="1.10.260.40">
    <property type="entry name" value="lambda repressor-like DNA-binding domains"/>
    <property type="match status" value="1"/>
</dbReference>
<dbReference type="CDD" id="cd00093">
    <property type="entry name" value="HTH_XRE"/>
    <property type="match status" value="1"/>
</dbReference>
<dbReference type="InterPro" id="IPR010982">
    <property type="entry name" value="Lambda_DNA-bd_dom_sf"/>
</dbReference>
<name>A0AAW4U481_9FIRM</name>
<protein>
    <submittedName>
        <fullName evidence="2">Helix-turn-helix domain-containing protein</fullName>
    </submittedName>
</protein>
<dbReference type="InterPro" id="IPR001387">
    <property type="entry name" value="Cro/C1-type_HTH"/>
</dbReference>
<dbReference type="PROSITE" id="PS50943">
    <property type="entry name" value="HTH_CROC1"/>
    <property type="match status" value="1"/>
</dbReference>
<evidence type="ECO:0000313" key="2">
    <source>
        <dbReference type="EMBL" id="MCB6829324.1"/>
    </source>
</evidence>
<dbReference type="RefSeq" id="WP_227153353.1">
    <property type="nucleotide sequence ID" value="NZ_JAJCGD010000048.1"/>
</dbReference>
<organism evidence="2 3">
    <name type="scientific">Megamonas funiformis</name>
    <dbReference type="NCBI Taxonomy" id="437897"/>
    <lineage>
        <taxon>Bacteria</taxon>
        <taxon>Bacillati</taxon>
        <taxon>Bacillota</taxon>
        <taxon>Negativicutes</taxon>
        <taxon>Selenomonadales</taxon>
        <taxon>Selenomonadaceae</taxon>
        <taxon>Megamonas</taxon>
    </lineage>
</organism>
<proteinExistence type="predicted"/>
<dbReference type="Proteomes" id="UP001198190">
    <property type="component" value="Unassembled WGS sequence"/>
</dbReference>
<sequence>MNDENTKTFGMKFRDLRKSTGLSQVDIGNILEIPRNTIRNWELDKRIPPIYVQRLLLKELNRIKNKIKK</sequence>
<comment type="caution">
    <text evidence="2">The sequence shown here is derived from an EMBL/GenBank/DDBJ whole genome shotgun (WGS) entry which is preliminary data.</text>
</comment>
<reference evidence="2" key="1">
    <citation type="submission" date="2021-10" db="EMBL/GenBank/DDBJ databases">
        <title>Collection of gut derived symbiotic bacterial strains cultured from healthy donors.</title>
        <authorList>
            <person name="Lin H."/>
            <person name="Littmann E."/>
            <person name="Claire K."/>
            <person name="Pamer E."/>
        </authorList>
    </citation>
    <scope>NUCLEOTIDE SEQUENCE</scope>
    <source>
        <strain evidence="2">MSK.7.16</strain>
    </source>
</reference>
<dbReference type="Pfam" id="PF01381">
    <property type="entry name" value="HTH_3"/>
    <property type="match status" value="1"/>
</dbReference>
<dbReference type="SUPFAM" id="SSF47413">
    <property type="entry name" value="lambda repressor-like DNA-binding domains"/>
    <property type="match status" value="1"/>
</dbReference>
<accession>A0AAW4U481</accession>
<evidence type="ECO:0000259" key="1">
    <source>
        <dbReference type="PROSITE" id="PS50943"/>
    </source>
</evidence>
<dbReference type="EMBL" id="JAJCGD010000048">
    <property type="protein sequence ID" value="MCB6829324.1"/>
    <property type="molecule type" value="Genomic_DNA"/>
</dbReference>
<dbReference type="GO" id="GO:0003677">
    <property type="term" value="F:DNA binding"/>
    <property type="evidence" value="ECO:0007669"/>
    <property type="project" value="InterPro"/>
</dbReference>
<feature type="domain" description="HTH cro/C1-type" evidence="1">
    <location>
        <begin position="13"/>
        <end position="67"/>
    </location>
</feature>